<dbReference type="AlphaFoldDB" id="A0AAN7C4X1"/>
<dbReference type="PANTHER" id="PTHR10237">
    <property type="entry name" value="DEFORMED EPIDERMAL AUTOREGULATORY FACTOR 1 HOMOLOG SUPPRESSIN"/>
    <property type="match status" value="1"/>
</dbReference>
<evidence type="ECO:0000259" key="6">
    <source>
        <dbReference type="PROSITE" id="PS50865"/>
    </source>
</evidence>
<dbReference type="GO" id="GO:0008270">
    <property type="term" value="F:zinc ion binding"/>
    <property type="evidence" value="ECO:0007669"/>
    <property type="project" value="UniProtKB-KW"/>
</dbReference>
<dbReference type="Pfam" id="PF01753">
    <property type="entry name" value="zf-MYND"/>
    <property type="match status" value="1"/>
</dbReference>
<reference evidence="7" key="1">
    <citation type="journal article" date="2023" name="Mol. Phylogenet. Evol.">
        <title>Genome-scale phylogeny and comparative genomics of the fungal order Sordariales.</title>
        <authorList>
            <person name="Hensen N."/>
            <person name="Bonometti L."/>
            <person name="Westerberg I."/>
            <person name="Brannstrom I.O."/>
            <person name="Guillou S."/>
            <person name="Cros-Aarteil S."/>
            <person name="Calhoun S."/>
            <person name="Haridas S."/>
            <person name="Kuo A."/>
            <person name="Mondo S."/>
            <person name="Pangilinan J."/>
            <person name="Riley R."/>
            <person name="LaButti K."/>
            <person name="Andreopoulos B."/>
            <person name="Lipzen A."/>
            <person name="Chen C."/>
            <person name="Yan M."/>
            <person name="Daum C."/>
            <person name="Ng V."/>
            <person name="Clum A."/>
            <person name="Steindorff A."/>
            <person name="Ohm R.A."/>
            <person name="Martin F."/>
            <person name="Silar P."/>
            <person name="Natvig D.O."/>
            <person name="Lalanne C."/>
            <person name="Gautier V."/>
            <person name="Ament-Velasquez S.L."/>
            <person name="Kruys A."/>
            <person name="Hutchinson M.I."/>
            <person name="Powell A.J."/>
            <person name="Barry K."/>
            <person name="Miller A.N."/>
            <person name="Grigoriev I.V."/>
            <person name="Debuchy R."/>
            <person name="Gladieux P."/>
            <person name="Hiltunen Thoren M."/>
            <person name="Johannesson H."/>
        </authorList>
    </citation>
    <scope>NUCLEOTIDE SEQUENCE</scope>
    <source>
        <strain evidence="7">CBS 532.94</strain>
    </source>
</reference>
<dbReference type="PANTHER" id="PTHR10237:SF14">
    <property type="entry name" value="MYND-TYPE DOMAIN-CONTAINING PROTEIN"/>
    <property type="match status" value="1"/>
</dbReference>
<dbReference type="SUPFAM" id="SSF144232">
    <property type="entry name" value="HIT/MYND zinc finger-like"/>
    <property type="match status" value="1"/>
</dbReference>
<dbReference type="PROSITE" id="PS50865">
    <property type="entry name" value="ZF_MYND_2"/>
    <property type="match status" value="1"/>
</dbReference>
<feature type="region of interest" description="Disordered" evidence="5">
    <location>
        <begin position="221"/>
        <end position="243"/>
    </location>
</feature>
<proteinExistence type="predicted"/>
<evidence type="ECO:0000256" key="4">
    <source>
        <dbReference type="PROSITE-ProRule" id="PRU00134"/>
    </source>
</evidence>
<keyword evidence="8" id="KW-1185">Reference proteome</keyword>
<feature type="compositionally biased region" description="Basic and acidic residues" evidence="5">
    <location>
        <begin position="974"/>
        <end position="984"/>
    </location>
</feature>
<dbReference type="Gene3D" id="6.10.140.2220">
    <property type="match status" value="1"/>
</dbReference>
<dbReference type="GO" id="GO:0000981">
    <property type="term" value="F:DNA-binding transcription factor activity, RNA polymerase II-specific"/>
    <property type="evidence" value="ECO:0007669"/>
    <property type="project" value="TreeGrafter"/>
</dbReference>
<feature type="region of interest" description="Disordered" evidence="5">
    <location>
        <begin position="974"/>
        <end position="998"/>
    </location>
</feature>
<comment type="caution">
    <text evidence="7">The sequence shown here is derived from an EMBL/GenBank/DDBJ whole genome shotgun (WGS) entry which is preliminary data.</text>
</comment>
<keyword evidence="3" id="KW-0862">Zinc</keyword>
<evidence type="ECO:0000256" key="3">
    <source>
        <dbReference type="ARBA" id="ARBA00022833"/>
    </source>
</evidence>
<name>A0AAN7C4X1_9PEZI</name>
<evidence type="ECO:0000256" key="2">
    <source>
        <dbReference type="ARBA" id="ARBA00022771"/>
    </source>
</evidence>
<dbReference type="Pfam" id="PF14737">
    <property type="entry name" value="DUF4470"/>
    <property type="match status" value="1"/>
</dbReference>
<sequence length="1261" mass="140349">MHTPHLLEADKWLHVGSFRPAISLTEDLPHGVDADILLLGCGDGRHILYTSFFEQGLPERKLDITACDIDEHLIARNVLFFTLLLDDDDNVSVEQLWNIYYHFYLDEPDMLLVCNQAKKLLSFSESLQDWHASSYGATLRFCDETTLSVVREIWAKYAESARFSTPRDESYRERFQSKLREGRRRIHDRTPLYTSKQHVSRSCAPLAMQIADQVLSSTHQHWDRGLTGPIPPPDATKNETSATPNPVFAVPLMESLTLKYPTNPFLSFHLAAAHAKLTELSPLRLKEEEQGNVNKQDRLFEIALMQFGEWTDAFTAGAPRTTIRFTASECFAFCYTLRYNLGTGETCAQWYRGKHGFDVLQLASSEYGGNGKAPKKFDVIDTSNLSDDTTILNLLVSAGPLLKDGPSSTLYTEGAQREDIHRPRTGDRFADMLCHNTTASSILLGLVPAEYWTNAKTVSRADEVLTAWSDEKATMGAKSTTYGFRFAWKQMKHMGEHQPPPAKLRATFDALEDMAHRFFVEILTVRVGLHGLKELVPKRPARLQHTTETAAAFLSAIGDEAGVDLEKLREKFMRFGWDCTGHQGEVAILFATHPEAFILESPTIQLSLSTSRGSEESKDEIRAPFTYWSSLPRMVAVTVVVPMERWKRLVTEVPGDDLKASLGTMLVGHMASAGKETEGLPRLGPLAVALYDNIQISFGSVTTEGSREQDSFTVHVQEDKAAWRGRSPMIVSFYAVTEVAQAMYSHGTVGLTAMAAYPDQENLETATLMPDPFDTACSNENCVFFTKHRPRQAGYSVTEGMLRALQKSKSSVESTPSSEPTFTLGFENSSEVGDISTITGRLNITSEKGKQLLADKAKIQLRQSSPFTINVVFGNKALVLPLTFPVPVLEDGIKSRIARTSGWIELIAPLAKPSGFPPILDDYMFPTALHGPSKIPATLNMPHLNLDNLPILALDDKSRTRFLTTLTSLQFSSHERRQRERVQAQEEPNSTNPAGLSSSARLNFKESLFTIFMLATGLQGGQTGLFALTHPQRGGIHMLLFASAVRLDGAHGSVVLDAAVLPLTKELVDSKELESFLLILRTLECCTLTVDDAELRLWKKCLPALAERCRTWSHDPATCEYAAPGRVPLSLEEGKQVLCSCGQGKLPDEFIPLPEWDTAARYATRVAISPVYASHLVEELIDPALAKAVARGEAWSEGDQMKACRNCGKTEEMEGVRLKKCLRCLEVVYCSSECQKKDWKKHRMECEESEIHHQGSAQEKK</sequence>
<dbReference type="InterPro" id="IPR024119">
    <property type="entry name" value="TF_DEAF-1"/>
</dbReference>
<dbReference type="PROSITE" id="PS01360">
    <property type="entry name" value="ZF_MYND_1"/>
    <property type="match status" value="1"/>
</dbReference>
<protein>
    <recommendedName>
        <fullName evidence="6">MYND-type domain-containing protein</fullName>
    </recommendedName>
</protein>
<evidence type="ECO:0000256" key="5">
    <source>
        <dbReference type="SAM" id="MobiDB-lite"/>
    </source>
</evidence>
<dbReference type="EMBL" id="MU860265">
    <property type="protein sequence ID" value="KAK4235468.1"/>
    <property type="molecule type" value="Genomic_DNA"/>
</dbReference>
<dbReference type="InterPro" id="IPR002893">
    <property type="entry name" value="Znf_MYND"/>
</dbReference>
<dbReference type="InterPro" id="IPR027974">
    <property type="entry name" value="DUF4470"/>
</dbReference>
<organism evidence="7 8">
    <name type="scientific">Achaetomium macrosporum</name>
    <dbReference type="NCBI Taxonomy" id="79813"/>
    <lineage>
        <taxon>Eukaryota</taxon>
        <taxon>Fungi</taxon>
        <taxon>Dikarya</taxon>
        <taxon>Ascomycota</taxon>
        <taxon>Pezizomycotina</taxon>
        <taxon>Sordariomycetes</taxon>
        <taxon>Sordariomycetidae</taxon>
        <taxon>Sordariales</taxon>
        <taxon>Chaetomiaceae</taxon>
        <taxon>Achaetomium</taxon>
    </lineage>
</organism>
<evidence type="ECO:0000313" key="8">
    <source>
        <dbReference type="Proteomes" id="UP001303760"/>
    </source>
</evidence>
<dbReference type="GO" id="GO:0005634">
    <property type="term" value="C:nucleus"/>
    <property type="evidence" value="ECO:0007669"/>
    <property type="project" value="TreeGrafter"/>
</dbReference>
<feature type="domain" description="MYND-type" evidence="6">
    <location>
        <begin position="1204"/>
        <end position="1246"/>
    </location>
</feature>
<evidence type="ECO:0000313" key="7">
    <source>
        <dbReference type="EMBL" id="KAK4235468.1"/>
    </source>
</evidence>
<gene>
    <name evidence="7" type="ORF">C8A03DRAFT_36683</name>
</gene>
<accession>A0AAN7C4X1</accession>
<dbReference type="Proteomes" id="UP001303760">
    <property type="component" value="Unassembled WGS sequence"/>
</dbReference>
<reference evidence="7" key="2">
    <citation type="submission" date="2023-05" db="EMBL/GenBank/DDBJ databases">
        <authorList>
            <consortium name="Lawrence Berkeley National Laboratory"/>
            <person name="Steindorff A."/>
            <person name="Hensen N."/>
            <person name="Bonometti L."/>
            <person name="Westerberg I."/>
            <person name="Brannstrom I.O."/>
            <person name="Guillou S."/>
            <person name="Cros-Aarteil S."/>
            <person name="Calhoun S."/>
            <person name="Haridas S."/>
            <person name="Kuo A."/>
            <person name="Mondo S."/>
            <person name="Pangilinan J."/>
            <person name="Riley R."/>
            <person name="Labutti K."/>
            <person name="Andreopoulos B."/>
            <person name="Lipzen A."/>
            <person name="Chen C."/>
            <person name="Yanf M."/>
            <person name="Daum C."/>
            <person name="Ng V."/>
            <person name="Clum A."/>
            <person name="Ohm R."/>
            <person name="Martin F."/>
            <person name="Silar P."/>
            <person name="Natvig D."/>
            <person name="Lalanne C."/>
            <person name="Gautier V."/>
            <person name="Ament-Velasquez S.L."/>
            <person name="Kruys A."/>
            <person name="Hutchinson M.I."/>
            <person name="Powell A.J."/>
            <person name="Barry K."/>
            <person name="Miller A.N."/>
            <person name="Grigoriev I.V."/>
            <person name="Debuchy R."/>
            <person name="Gladieux P."/>
            <person name="Thoren M.H."/>
            <person name="Johannesson H."/>
        </authorList>
    </citation>
    <scope>NUCLEOTIDE SEQUENCE</scope>
    <source>
        <strain evidence="7">CBS 532.94</strain>
    </source>
</reference>
<keyword evidence="2 4" id="KW-0863">Zinc-finger</keyword>
<keyword evidence="1" id="KW-0479">Metal-binding</keyword>
<feature type="compositionally biased region" description="Polar residues" evidence="5">
    <location>
        <begin position="988"/>
        <end position="998"/>
    </location>
</feature>
<evidence type="ECO:0000256" key="1">
    <source>
        <dbReference type="ARBA" id="ARBA00022723"/>
    </source>
</evidence>